<dbReference type="GO" id="GO:0006633">
    <property type="term" value="P:fatty acid biosynthetic process"/>
    <property type="evidence" value="ECO:0007669"/>
    <property type="project" value="InterPro"/>
</dbReference>
<dbReference type="SUPFAM" id="SSF53474">
    <property type="entry name" value="alpha/beta-Hydrolases"/>
    <property type="match status" value="1"/>
</dbReference>
<reference evidence="12" key="1">
    <citation type="submission" date="2023-06" db="EMBL/GenBank/DDBJ databases">
        <title>Multi-omics analyses reveal the molecular pathogenesis toolkit of Lasiodiplodia hormozganensis, a cross-kingdom pathogen.</title>
        <authorList>
            <person name="Felix C."/>
            <person name="Meneses R."/>
            <person name="Goncalves M.F.M."/>
            <person name="Tilleman L."/>
            <person name="Duarte A.S."/>
            <person name="Jorrin-Novo J.V."/>
            <person name="Van De Peer Y."/>
            <person name="Deforce D."/>
            <person name="Van Nieuwerburgh F."/>
            <person name="Esteves A.C."/>
            <person name="Alves A."/>
        </authorList>
    </citation>
    <scope>NUCLEOTIDE SEQUENCE</scope>
    <source>
        <strain evidence="12">CBS 339.90</strain>
    </source>
</reference>
<dbReference type="PROSITE" id="PS52019">
    <property type="entry name" value="PKS_MFAS_DH"/>
    <property type="match status" value="1"/>
</dbReference>
<dbReference type="InterPro" id="IPR014030">
    <property type="entry name" value="Ketoacyl_synth_N"/>
</dbReference>
<evidence type="ECO:0000259" key="10">
    <source>
        <dbReference type="PROSITE" id="PS52004"/>
    </source>
</evidence>
<comment type="caution">
    <text evidence="12">The sequence shown here is derived from an EMBL/GenBank/DDBJ whole genome shotgun (WGS) entry which is preliminary data.</text>
</comment>
<feature type="region of interest" description="N-terminal hotdog fold" evidence="7">
    <location>
        <begin position="1280"/>
        <end position="1413"/>
    </location>
</feature>
<dbReference type="Proteomes" id="UP001175001">
    <property type="component" value="Unassembled WGS sequence"/>
</dbReference>
<evidence type="ECO:0000256" key="3">
    <source>
        <dbReference type="ARBA" id="ARBA00022553"/>
    </source>
</evidence>
<dbReference type="Gene3D" id="3.40.50.1820">
    <property type="entry name" value="alpha/beta hydrolase"/>
    <property type="match status" value="1"/>
</dbReference>
<keyword evidence="2" id="KW-0596">Phosphopantetheine</keyword>
<feature type="region of interest" description="Disordered" evidence="8">
    <location>
        <begin position="1632"/>
        <end position="1655"/>
    </location>
</feature>
<dbReference type="InterPro" id="IPR016039">
    <property type="entry name" value="Thiolase-like"/>
</dbReference>
<dbReference type="Pfam" id="PF16073">
    <property type="entry name" value="SAT"/>
    <property type="match status" value="1"/>
</dbReference>
<keyword evidence="13" id="KW-1185">Reference proteome</keyword>
<dbReference type="InterPro" id="IPR018201">
    <property type="entry name" value="Ketoacyl_synth_AS"/>
</dbReference>
<dbReference type="GO" id="GO:0004315">
    <property type="term" value="F:3-oxoacyl-[acyl-carrier-protein] synthase activity"/>
    <property type="evidence" value="ECO:0007669"/>
    <property type="project" value="InterPro"/>
</dbReference>
<dbReference type="SMART" id="SM00827">
    <property type="entry name" value="PKS_AT"/>
    <property type="match status" value="1"/>
</dbReference>
<dbReference type="InterPro" id="IPR001227">
    <property type="entry name" value="Ac_transferase_dom_sf"/>
</dbReference>
<dbReference type="FunFam" id="3.10.129.110:FF:000001">
    <property type="entry name" value="Sterigmatocystin biosynthesis polyketide synthase"/>
    <property type="match status" value="1"/>
</dbReference>
<dbReference type="FunFam" id="3.40.366.10:FF:000002">
    <property type="entry name" value="Probable polyketide synthase 2"/>
    <property type="match status" value="1"/>
</dbReference>
<dbReference type="InterPro" id="IPR001031">
    <property type="entry name" value="Thioesterase"/>
</dbReference>
<dbReference type="PROSITE" id="PS52004">
    <property type="entry name" value="KS3_2"/>
    <property type="match status" value="1"/>
</dbReference>
<dbReference type="SUPFAM" id="SSF53901">
    <property type="entry name" value="Thiolase-like"/>
    <property type="match status" value="1"/>
</dbReference>
<dbReference type="InterPro" id="IPR042104">
    <property type="entry name" value="PKS_dehydratase_sf"/>
</dbReference>
<comment type="cofactor">
    <cofactor evidence="1">
        <name>pantetheine 4'-phosphate</name>
        <dbReference type="ChEBI" id="CHEBI:47942"/>
    </cofactor>
</comment>
<sequence length="2054" mass="222244">MAHNIQVLLFGDVTCDYHAGLRPLVARKDNPVLTSFFERVTFALRAEIGKLPFSDRGGFVKFTTFVELLTRLNNAKIRHHALEKALTCVHQFASFISHCAQPGTSYPDASSTRIVGLCTGLLTGAAVSCTQSLTELIPVAVQTVVLAFRTGLVVADVRDRIDMGQPDRSWSIMIPGLSGTAAAPYLDEFSRDMGLSPLNQPYVSAYADTGATISGPPDVLDQLIKSKKLPKSSSIKLRVHGPYHARHLYDVEDVDKILGAVDKESMGQKSRIPLFSASTSEVYTDSTLDSLLKIAVSEILITPLRLDKISKGLASHLTGASIARCDVLPVATLAAQALSTELKKAGIVDVRVDNSIMNRSGSSEPIEGNMGQSKLAIIGYSGRYPGAQSNEAFWNLLHEGRDVASKAPKTRWDINTHVDPTGKKKNTSATPFGCWLEDPGLFDARFFNMSPREAPQVDPAQRLSLLTAYEALEKAGMVPDATPSTQRDRVGVFYGTTSNDWGETNSSQNIDTYYIPGSCRAFIPGRQNYYFKFSGPSYSVDTACSSSLAALHVACNALWRGDIDTAIAGGTNVTTNPDITAGLDRGHFLSRTGNCKTFDDDADGYCRGEGVVTLVVKRYEDAVADNDPIVAMILGAYTNHSAEAESITRPHVGAQRAIFEKVLTSAGADADSIGYVEMHGTGTQAGDAREMESVLATFADTNKARSEPLHIGSAKANVGHGESVSGVIALVKVLMMLEQNLIPPHVGIKTKINSKFPTDLKERNVHIATQPTPWPRPADKPRRALINNFSAAGGNSSVLVEDAPVVAKPGLGSDPRSSHVVAISAKSKTALAANARALLDFIQEAKPDLASLGYTTTARRLHHPFRIVAHGSELADICTQLERKLAAVESVAAQKRNPSVAFAFTGQGSQYPGMGRELLRFQSFRNDLERLDVLCQKLGFERILPLVRAEGGDIAELPAATVQLASTCIQMAMARLWRSWGLQPATVVGHSLGEYAALNVAGVLSDADTIMLTGTRATLLQQKCTQNTHAMLAVGASMEDVLKNDLGGCEYEVACNNGPREVVFSGTSANIEKMQEALSTTGFRLTRLRVPFAFHSSQVEPILPEFERIAGSVEFHAPRVPVISPLLGEVVTEAGHFGAKYLSRHCRETVNFVDAMAKAKASLVSNDTIWVEVGPHPVLSGLLRSNMGSITALPTLQRNKDTWKVLSSSLSSLYDAGAAVNWNEFHRDFNSSVSVCRLPAYKWDLKNYWMQYVNDWSLYKGDALFLSGAGTQPLSTTSVQKVVEDTSDGTKATLIAESDLLREDLDPMVRGHRVNGVALCTPSVYADMALTMGDHLARKKPEWAAALVDVQHMDVQRPLVAKSKGSGAQLLRCRVDVDWATGRGACEFYSVTPDGKKLTKHAECQIAFVDADAALREQQDAAPAILQRIDGLRHSIESSPRVQKLNGNSGYKLVSSLASYDDDFKGVEEVVLDSAALEATAKVRFGKGEHKGAYFVNPHLIDNFGQPALFVMNANDEADLDKEVFVNHGWSSLHFYKPVSMDKAYVSYVKMSGPKEDGMYSGDMIVFEGTEVVAAFKGIKAQGVPRRLMDYIVHMRDDTKAGPPRGGTKQLTEQRTTALPVASVHAGATRVEISVEEPTATTTTTQSEGSSGGTASWSEALRIIGEESGVPVADLTDETSFADLGVDSLLSLLCASRFREELGLDYESTIFADCPTVKELRTFWTNGTSQQPAAPGAVPGGRDAILHSMFHDDPVESSSSSSSAASESSFEVVPEQPTPAAIEPATSLLLQGNPAAPGTLKTLFLLPDGAGSSSSYASLPRIHPSVAVVGLNCPYMKRPDRYTCGIDPITSAYTAEIRRRQPRGPYSLGGWSVGGIFAYDVAQRLACAGEVVADLVLIDCPVPRGLDLLPTRYYEYCDAVGLLGEGPHGVKRAPPPWLVPHFEACVRSLHEHHAVPFDVVEGRRSTEAPKTSIVWACDAIDEHVQPRFERRPDDPEGLKFLTERRTDFGTCGWETLLPEDCFDVFRATGANHFSMMKGEHAKRLSEFIEIALIG</sequence>
<dbReference type="InterPro" id="IPR049900">
    <property type="entry name" value="PKS_mFAS_DH"/>
</dbReference>
<keyword evidence="6" id="KW-0511">Multifunctional enzyme</keyword>
<feature type="compositionally biased region" description="Low complexity" evidence="8">
    <location>
        <begin position="1636"/>
        <end position="1649"/>
    </location>
</feature>
<dbReference type="SMART" id="SM00825">
    <property type="entry name" value="PKS_KS"/>
    <property type="match status" value="1"/>
</dbReference>
<dbReference type="Pfam" id="PF22621">
    <property type="entry name" value="CurL-like_PKS_C"/>
    <property type="match status" value="1"/>
</dbReference>
<dbReference type="PANTHER" id="PTHR43775:SF40">
    <property type="entry name" value="NORSOLORINIC ACID SYNTHASE STCA"/>
    <property type="match status" value="1"/>
</dbReference>
<evidence type="ECO:0000256" key="5">
    <source>
        <dbReference type="ARBA" id="ARBA00022737"/>
    </source>
</evidence>
<dbReference type="InterPro" id="IPR050091">
    <property type="entry name" value="PKS_NRPS_Biosynth_Enz"/>
</dbReference>
<dbReference type="Gene3D" id="3.10.129.110">
    <property type="entry name" value="Polyketide synthase dehydratase"/>
    <property type="match status" value="1"/>
</dbReference>
<dbReference type="Pfam" id="PF02801">
    <property type="entry name" value="Ketoacyl-synt_C"/>
    <property type="match status" value="1"/>
</dbReference>
<dbReference type="Pfam" id="PF00109">
    <property type="entry name" value="ketoacyl-synt"/>
    <property type="match status" value="1"/>
</dbReference>
<name>A0AA39XU24_9PEZI</name>
<evidence type="ECO:0000313" key="12">
    <source>
        <dbReference type="EMBL" id="KAK0640231.1"/>
    </source>
</evidence>
<dbReference type="Gene3D" id="3.40.366.10">
    <property type="entry name" value="Malonyl-Coenzyme A Acyl Carrier Protein, domain 2"/>
    <property type="match status" value="2"/>
</dbReference>
<dbReference type="InterPro" id="IPR036736">
    <property type="entry name" value="ACP-like_sf"/>
</dbReference>
<dbReference type="InterPro" id="IPR009081">
    <property type="entry name" value="PP-bd_ACP"/>
</dbReference>
<dbReference type="SUPFAM" id="SSF52151">
    <property type="entry name" value="FabD/lysophospholipase-like"/>
    <property type="match status" value="1"/>
</dbReference>
<dbReference type="SUPFAM" id="SSF55048">
    <property type="entry name" value="Probable ACP-binding domain of malonyl-CoA ACP transacylase"/>
    <property type="match status" value="1"/>
</dbReference>
<dbReference type="InterPro" id="IPR020841">
    <property type="entry name" value="PKS_Beta-ketoAc_synthase_dom"/>
</dbReference>
<keyword evidence="3" id="KW-0597">Phosphoprotein</keyword>
<dbReference type="FunFam" id="3.40.47.10:FF:000031">
    <property type="entry name" value="Sterigmatocystin biosynthesis polyketide synthase"/>
    <property type="match status" value="1"/>
</dbReference>
<dbReference type="PROSITE" id="PS00606">
    <property type="entry name" value="KS3_1"/>
    <property type="match status" value="1"/>
</dbReference>
<dbReference type="FunFam" id="1.10.1200.10:FF:000011">
    <property type="entry name" value="Sterigmatocystin biosynthesis polyketide synthase"/>
    <property type="match status" value="1"/>
</dbReference>
<dbReference type="Pfam" id="PF00550">
    <property type="entry name" value="PP-binding"/>
    <property type="match status" value="1"/>
</dbReference>
<feature type="domain" description="PKS/mFAS DH" evidence="11">
    <location>
        <begin position="1280"/>
        <end position="1590"/>
    </location>
</feature>
<keyword evidence="4" id="KW-0808">Transferase</keyword>
<feature type="region of interest" description="Disordered" evidence="8">
    <location>
        <begin position="1596"/>
        <end position="1615"/>
    </location>
</feature>
<feature type="active site" description="Proton acceptor; for dehydratase activity" evidence="7">
    <location>
        <position position="1312"/>
    </location>
</feature>
<dbReference type="Pfam" id="PF14765">
    <property type="entry name" value="PS-DH"/>
    <property type="match status" value="1"/>
</dbReference>
<feature type="region of interest" description="Disordered" evidence="8">
    <location>
        <begin position="1752"/>
        <end position="1777"/>
    </location>
</feature>
<evidence type="ECO:0000259" key="9">
    <source>
        <dbReference type="PROSITE" id="PS50075"/>
    </source>
</evidence>
<feature type="region of interest" description="C-terminal hotdog fold" evidence="7">
    <location>
        <begin position="1441"/>
        <end position="1590"/>
    </location>
</feature>
<protein>
    <submittedName>
        <fullName evidence="12">Non-reducing polyketide synthase pks27</fullName>
    </submittedName>
</protein>
<evidence type="ECO:0000256" key="1">
    <source>
        <dbReference type="ARBA" id="ARBA00001957"/>
    </source>
</evidence>
<dbReference type="Gene3D" id="3.30.70.3290">
    <property type="match status" value="1"/>
</dbReference>
<evidence type="ECO:0000256" key="2">
    <source>
        <dbReference type="ARBA" id="ARBA00022450"/>
    </source>
</evidence>
<dbReference type="PANTHER" id="PTHR43775">
    <property type="entry name" value="FATTY ACID SYNTHASE"/>
    <property type="match status" value="1"/>
</dbReference>
<dbReference type="PROSITE" id="PS50075">
    <property type="entry name" value="CARRIER"/>
    <property type="match status" value="1"/>
</dbReference>
<gene>
    <name evidence="12" type="primary">pks27</name>
    <name evidence="12" type="ORF">DIS24_g9566</name>
</gene>
<proteinExistence type="predicted"/>
<dbReference type="GO" id="GO:0004312">
    <property type="term" value="F:fatty acid synthase activity"/>
    <property type="evidence" value="ECO:0007669"/>
    <property type="project" value="TreeGrafter"/>
</dbReference>
<feature type="active site" description="Proton donor; for dehydratase activity" evidence="7">
    <location>
        <position position="1502"/>
    </location>
</feature>
<feature type="compositionally biased region" description="Low complexity" evidence="8">
    <location>
        <begin position="1756"/>
        <end position="1769"/>
    </location>
</feature>
<dbReference type="EMBL" id="JAUJDW010000086">
    <property type="protein sequence ID" value="KAK0640231.1"/>
    <property type="molecule type" value="Genomic_DNA"/>
</dbReference>
<evidence type="ECO:0000259" key="11">
    <source>
        <dbReference type="PROSITE" id="PS52019"/>
    </source>
</evidence>
<dbReference type="SUPFAM" id="SSF47336">
    <property type="entry name" value="ACP-like"/>
    <property type="match status" value="1"/>
</dbReference>
<dbReference type="InterPro" id="IPR016035">
    <property type="entry name" value="Acyl_Trfase/lysoPLipase"/>
</dbReference>
<dbReference type="NCBIfam" id="TIGR04532">
    <property type="entry name" value="PT_fungal_PKS"/>
    <property type="match status" value="1"/>
</dbReference>
<dbReference type="InterPro" id="IPR016036">
    <property type="entry name" value="Malonyl_transacylase_ACP-bd"/>
</dbReference>
<dbReference type="InterPro" id="IPR030918">
    <property type="entry name" value="PT_fungal_PKS"/>
</dbReference>
<keyword evidence="5" id="KW-0677">Repeat</keyword>
<dbReference type="InterPro" id="IPR029058">
    <property type="entry name" value="AB_hydrolase_fold"/>
</dbReference>
<dbReference type="Pfam" id="PF00975">
    <property type="entry name" value="Thioesterase"/>
    <property type="match status" value="1"/>
</dbReference>
<evidence type="ECO:0000256" key="8">
    <source>
        <dbReference type="SAM" id="MobiDB-lite"/>
    </source>
</evidence>
<feature type="domain" description="Ketosynthase family 3 (KS3)" evidence="10">
    <location>
        <begin position="372"/>
        <end position="802"/>
    </location>
</feature>
<dbReference type="InterPro" id="IPR032088">
    <property type="entry name" value="SAT"/>
</dbReference>
<dbReference type="InterPro" id="IPR014043">
    <property type="entry name" value="Acyl_transferase_dom"/>
</dbReference>
<evidence type="ECO:0000256" key="7">
    <source>
        <dbReference type="PROSITE-ProRule" id="PRU01363"/>
    </source>
</evidence>
<evidence type="ECO:0000256" key="4">
    <source>
        <dbReference type="ARBA" id="ARBA00022679"/>
    </source>
</evidence>
<dbReference type="FunFam" id="3.40.50.1820:FF:000116">
    <property type="entry name" value="Sterigmatocystin biosynthesis polyketide synthase"/>
    <property type="match status" value="1"/>
</dbReference>
<dbReference type="Gene3D" id="3.40.47.10">
    <property type="match status" value="1"/>
</dbReference>
<accession>A0AA39XU24</accession>
<dbReference type="Gene3D" id="1.10.1200.10">
    <property type="entry name" value="ACP-like"/>
    <property type="match status" value="1"/>
</dbReference>
<organism evidence="12 13">
    <name type="scientific">Lasiodiplodia hormozganensis</name>
    <dbReference type="NCBI Taxonomy" id="869390"/>
    <lineage>
        <taxon>Eukaryota</taxon>
        <taxon>Fungi</taxon>
        <taxon>Dikarya</taxon>
        <taxon>Ascomycota</taxon>
        <taxon>Pezizomycotina</taxon>
        <taxon>Dothideomycetes</taxon>
        <taxon>Dothideomycetes incertae sedis</taxon>
        <taxon>Botryosphaeriales</taxon>
        <taxon>Botryosphaeriaceae</taxon>
        <taxon>Lasiodiplodia</taxon>
    </lineage>
</organism>
<feature type="domain" description="Carrier" evidence="9">
    <location>
        <begin position="1651"/>
        <end position="1728"/>
    </location>
</feature>
<evidence type="ECO:0000256" key="6">
    <source>
        <dbReference type="ARBA" id="ARBA00023268"/>
    </source>
</evidence>
<dbReference type="InterPro" id="IPR049551">
    <property type="entry name" value="PKS_DH_C"/>
</dbReference>
<dbReference type="Pfam" id="PF00698">
    <property type="entry name" value="Acyl_transf_1"/>
    <property type="match status" value="1"/>
</dbReference>
<dbReference type="InterPro" id="IPR014031">
    <property type="entry name" value="Ketoacyl_synth_C"/>
</dbReference>
<dbReference type="CDD" id="cd00833">
    <property type="entry name" value="PKS"/>
    <property type="match status" value="1"/>
</dbReference>
<evidence type="ECO:0000313" key="13">
    <source>
        <dbReference type="Proteomes" id="UP001175001"/>
    </source>
</evidence>